<proteinExistence type="predicted"/>
<dbReference type="Gene3D" id="2.20.130.10">
    <property type="entry name" value="CAC2371-like domains"/>
    <property type="match status" value="1"/>
</dbReference>
<dbReference type="Gene3D" id="3.40.50.150">
    <property type="entry name" value="Vaccinia Virus protein VP39"/>
    <property type="match status" value="1"/>
</dbReference>
<reference evidence="3" key="1">
    <citation type="journal article" date="2019" name="Int. J. Syst. Evol. Microbiol.">
        <title>The Global Catalogue of Microorganisms (GCM) 10K type strain sequencing project: providing services to taxonomists for standard genome sequencing and annotation.</title>
        <authorList>
            <consortium name="The Broad Institute Genomics Platform"/>
            <consortium name="The Broad Institute Genome Sequencing Center for Infectious Disease"/>
            <person name="Wu L."/>
            <person name="Ma J."/>
        </authorList>
    </citation>
    <scope>NUCLEOTIDE SEQUENCE [LARGE SCALE GENOMIC DNA]</scope>
    <source>
        <strain evidence="3">NBRC 108725</strain>
    </source>
</reference>
<dbReference type="Pfam" id="PF13649">
    <property type="entry name" value="Methyltransf_25"/>
    <property type="match status" value="1"/>
</dbReference>
<sequence>MFTSSPEYYDLAYDSIDYPGQAAALRGLIAREAPEARTLLDVACGSGRHLEQLRDVFEVEGLDVNPGLLALAAARCPGVPFHEARMEDFDLLRRFDVITCLFSSIAYVETEEGLRSAVAAMARHLNPGGLLVIEPWFEPEAYRVDTITANHSGSGATRVCWMYTSKREGAVSILDAHGMVGTPERIQHFSEVHRLGLFTRQQHQGAFEAAGLTADLDPVGPFGRGRGLYLAREA</sequence>
<evidence type="ECO:0000259" key="1">
    <source>
        <dbReference type="Pfam" id="PF13649"/>
    </source>
</evidence>
<evidence type="ECO:0000313" key="3">
    <source>
        <dbReference type="Proteomes" id="UP001321498"/>
    </source>
</evidence>
<protein>
    <recommendedName>
        <fullName evidence="1">Methyltransferase domain-containing protein</fullName>
    </recommendedName>
</protein>
<dbReference type="PANTHER" id="PTHR43464:SF23">
    <property type="entry name" value="JUVENILE HORMONE ACID O-METHYLTRANSFERASE"/>
    <property type="match status" value="1"/>
</dbReference>
<dbReference type="SUPFAM" id="SSF53335">
    <property type="entry name" value="S-adenosyl-L-methionine-dependent methyltransferases"/>
    <property type="match status" value="1"/>
</dbReference>
<gene>
    <name evidence="2" type="ORF">GCM10025866_00550</name>
</gene>
<dbReference type="CDD" id="cd02440">
    <property type="entry name" value="AdoMet_MTases"/>
    <property type="match status" value="1"/>
</dbReference>
<dbReference type="Proteomes" id="UP001321498">
    <property type="component" value="Chromosome"/>
</dbReference>
<feature type="domain" description="Methyltransferase" evidence="1">
    <location>
        <begin position="40"/>
        <end position="129"/>
    </location>
</feature>
<keyword evidence="3" id="KW-1185">Reference proteome</keyword>
<accession>A0ABM8G7S4</accession>
<dbReference type="InterPro" id="IPR041698">
    <property type="entry name" value="Methyltransf_25"/>
</dbReference>
<organism evidence="2 3">
    <name type="scientific">Naasia aerilata</name>
    <dbReference type="NCBI Taxonomy" id="1162966"/>
    <lineage>
        <taxon>Bacteria</taxon>
        <taxon>Bacillati</taxon>
        <taxon>Actinomycetota</taxon>
        <taxon>Actinomycetes</taxon>
        <taxon>Micrococcales</taxon>
        <taxon>Microbacteriaceae</taxon>
        <taxon>Naasia</taxon>
    </lineage>
</organism>
<dbReference type="PANTHER" id="PTHR43464">
    <property type="entry name" value="METHYLTRANSFERASE"/>
    <property type="match status" value="1"/>
</dbReference>
<dbReference type="EMBL" id="AP027731">
    <property type="protein sequence ID" value="BDZ44146.1"/>
    <property type="molecule type" value="Genomic_DNA"/>
</dbReference>
<dbReference type="InterPro" id="IPR029063">
    <property type="entry name" value="SAM-dependent_MTases_sf"/>
</dbReference>
<dbReference type="RefSeq" id="WP_286277633.1">
    <property type="nucleotide sequence ID" value="NZ_AP027731.1"/>
</dbReference>
<evidence type="ECO:0000313" key="2">
    <source>
        <dbReference type="EMBL" id="BDZ44146.1"/>
    </source>
</evidence>
<name>A0ABM8G7S4_9MICO</name>